<evidence type="ECO:0000256" key="1">
    <source>
        <dbReference type="ARBA" id="ARBA00002001"/>
    </source>
</evidence>
<evidence type="ECO:0000256" key="2">
    <source>
        <dbReference type="ARBA" id="ARBA00004286"/>
    </source>
</evidence>
<keyword evidence="4" id="KW-0158">Chromosome</keyword>
<evidence type="ECO:0000256" key="5">
    <source>
        <dbReference type="ARBA" id="ARBA00023269"/>
    </source>
</evidence>
<protein>
    <recommendedName>
        <fullName evidence="6">Histone H2A C-terminal domain-containing protein</fullName>
    </recommendedName>
</protein>
<evidence type="ECO:0000313" key="8">
    <source>
        <dbReference type="Proteomes" id="UP000245119"/>
    </source>
</evidence>
<name>A0A2T7NUE4_POMCA</name>
<dbReference type="GO" id="GO:0000786">
    <property type="term" value="C:nucleosome"/>
    <property type="evidence" value="ECO:0007669"/>
    <property type="project" value="UniProtKB-KW"/>
</dbReference>
<sequence>MVLPMGGIHPRLLRKDNILPSAWVLQMATRNDEKLNKLLSGVTIAQGGVLPNIQPSSSLRKLGSLQAVAAAACYSSSQL</sequence>
<comment type="subcellular location">
    <subcellularLocation>
        <location evidence="2">Chromosome</location>
    </subcellularLocation>
</comment>
<evidence type="ECO:0000256" key="4">
    <source>
        <dbReference type="ARBA" id="ARBA00022454"/>
    </source>
</evidence>
<dbReference type="STRING" id="400727.A0A2T7NUE4"/>
<dbReference type="GO" id="GO:0003677">
    <property type="term" value="F:DNA binding"/>
    <property type="evidence" value="ECO:0007669"/>
    <property type="project" value="InterPro"/>
</dbReference>
<dbReference type="AlphaFoldDB" id="A0A2T7NUE4"/>
<dbReference type="InterPro" id="IPR032454">
    <property type="entry name" value="Histone_H2A_C"/>
</dbReference>
<dbReference type="EMBL" id="PZQS01000009">
    <property type="protein sequence ID" value="PVD24775.1"/>
    <property type="molecule type" value="Genomic_DNA"/>
</dbReference>
<keyword evidence="5" id="KW-0544">Nucleosome core</keyword>
<keyword evidence="5" id="KW-0238">DNA-binding</keyword>
<dbReference type="Pfam" id="PF16211">
    <property type="entry name" value="Histone_H2A_C"/>
    <property type="match status" value="1"/>
</dbReference>
<organism evidence="7 8">
    <name type="scientific">Pomacea canaliculata</name>
    <name type="common">Golden apple snail</name>
    <dbReference type="NCBI Taxonomy" id="400727"/>
    <lineage>
        <taxon>Eukaryota</taxon>
        <taxon>Metazoa</taxon>
        <taxon>Spiralia</taxon>
        <taxon>Lophotrochozoa</taxon>
        <taxon>Mollusca</taxon>
        <taxon>Gastropoda</taxon>
        <taxon>Caenogastropoda</taxon>
        <taxon>Architaenioglossa</taxon>
        <taxon>Ampullarioidea</taxon>
        <taxon>Ampullariidae</taxon>
        <taxon>Pomacea</taxon>
    </lineage>
</organism>
<dbReference type="PRINTS" id="PR00620">
    <property type="entry name" value="HISTONEH2A"/>
</dbReference>
<evidence type="ECO:0000313" key="7">
    <source>
        <dbReference type="EMBL" id="PVD24775.1"/>
    </source>
</evidence>
<comment type="caution">
    <text evidence="7">The sequence shown here is derived from an EMBL/GenBank/DDBJ whole genome shotgun (WGS) entry which is preliminary data.</text>
</comment>
<feature type="domain" description="Histone H2A C-terminal" evidence="6">
    <location>
        <begin position="35"/>
        <end position="56"/>
    </location>
</feature>
<comment type="function">
    <text evidence="1">Core component of nucleosome. Nucleosomes wrap and compact DNA into chromatin, limiting DNA accessibility to the cellular machineries which require DNA as a template. Histones thereby play a central role in transcription regulation, DNA repair, DNA replication and chromosomal stability. DNA accessibility is regulated via a complex set of post-translational modifications of histones, also called histone code, and nucleosome remodeling.</text>
</comment>
<comment type="subunit">
    <text evidence="3">The nucleosome is a histone octamer containing two molecules each of H2A, H2B, H3 and H4 assembled in one H3-H4 heterotetramer and two H2A-H2B heterodimers. The octamer wraps approximately 147 bp of DNA.</text>
</comment>
<dbReference type="InterPro" id="IPR002119">
    <property type="entry name" value="Histone_H2A"/>
</dbReference>
<dbReference type="Gene3D" id="1.10.20.10">
    <property type="entry name" value="Histone, subunit A"/>
    <property type="match status" value="1"/>
</dbReference>
<proteinExistence type="predicted"/>
<dbReference type="Proteomes" id="UP000245119">
    <property type="component" value="Linkage Group LG9"/>
</dbReference>
<dbReference type="GO" id="GO:0046982">
    <property type="term" value="F:protein heterodimerization activity"/>
    <property type="evidence" value="ECO:0007669"/>
    <property type="project" value="InterPro"/>
</dbReference>
<gene>
    <name evidence="7" type="ORF">C0Q70_15261</name>
</gene>
<evidence type="ECO:0000259" key="6">
    <source>
        <dbReference type="Pfam" id="PF16211"/>
    </source>
</evidence>
<dbReference type="SUPFAM" id="SSF47113">
    <property type="entry name" value="Histone-fold"/>
    <property type="match status" value="1"/>
</dbReference>
<keyword evidence="8" id="KW-1185">Reference proteome</keyword>
<reference evidence="7 8" key="1">
    <citation type="submission" date="2018-04" db="EMBL/GenBank/DDBJ databases">
        <title>The genome of golden apple snail Pomacea canaliculata provides insight into stress tolerance and invasive adaptation.</title>
        <authorList>
            <person name="Liu C."/>
            <person name="Liu B."/>
            <person name="Ren Y."/>
            <person name="Zhang Y."/>
            <person name="Wang H."/>
            <person name="Li S."/>
            <person name="Jiang F."/>
            <person name="Yin L."/>
            <person name="Zhang G."/>
            <person name="Qian W."/>
            <person name="Fan W."/>
        </authorList>
    </citation>
    <scope>NUCLEOTIDE SEQUENCE [LARGE SCALE GENOMIC DNA]</scope>
    <source>
        <strain evidence="7">SZHN2017</strain>
        <tissue evidence="7">Muscle</tissue>
    </source>
</reference>
<dbReference type="InterPro" id="IPR009072">
    <property type="entry name" value="Histone-fold"/>
</dbReference>
<dbReference type="GO" id="GO:0030527">
    <property type="term" value="F:structural constituent of chromatin"/>
    <property type="evidence" value="ECO:0007669"/>
    <property type="project" value="InterPro"/>
</dbReference>
<accession>A0A2T7NUE4</accession>
<evidence type="ECO:0000256" key="3">
    <source>
        <dbReference type="ARBA" id="ARBA00011538"/>
    </source>
</evidence>